<protein>
    <submittedName>
        <fullName evidence="2">Uncharacterized protein</fullName>
    </submittedName>
</protein>
<evidence type="ECO:0000256" key="1">
    <source>
        <dbReference type="SAM" id="Coils"/>
    </source>
</evidence>
<dbReference type="Proteomes" id="UP001044222">
    <property type="component" value="Unassembled WGS sequence"/>
</dbReference>
<gene>
    <name evidence="2" type="ORF">ANANG_G00034990</name>
</gene>
<dbReference type="EMBL" id="JAFIRN010000002">
    <property type="protein sequence ID" value="KAG5854185.1"/>
    <property type="molecule type" value="Genomic_DNA"/>
</dbReference>
<reference evidence="2" key="1">
    <citation type="submission" date="2021-01" db="EMBL/GenBank/DDBJ databases">
        <title>A chromosome-scale assembly of European eel, Anguilla anguilla.</title>
        <authorList>
            <person name="Henkel C."/>
            <person name="Jong-Raadsen S.A."/>
            <person name="Dufour S."/>
            <person name="Weltzien F.-A."/>
            <person name="Palstra A.P."/>
            <person name="Pelster B."/>
            <person name="Spaink H.P."/>
            <person name="Van Den Thillart G.E."/>
            <person name="Jansen H."/>
            <person name="Zahm M."/>
            <person name="Klopp C."/>
            <person name="Cedric C."/>
            <person name="Louis A."/>
            <person name="Berthelot C."/>
            <person name="Parey E."/>
            <person name="Roest Crollius H."/>
            <person name="Montfort J."/>
            <person name="Robinson-Rechavi M."/>
            <person name="Bucao C."/>
            <person name="Bouchez O."/>
            <person name="Gislard M."/>
            <person name="Lluch J."/>
            <person name="Milhes M."/>
            <person name="Lampietro C."/>
            <person name="Lopez Roques C."/>
            <person name="Donnadieu C."/>
            <person name="Braasch I."/>
            <person name="Desvignes T."/>
            <person name="Postlethwait J."/>
            <person name="Bobe J."/>
            <person name="Guiguen Y."/>
            <person name="Dirks R."/>
        </authorList>
    </citation>
    <scope>NUCLEOTIDE SEQUENCE</scope>
    <source>
        <strain evidence="2">Tag_6206</strain>
        <tissue evidence="2">Liver</tissue>
    </source>
</reference>
<keyword evidence="3" id="KW-1185">Reference proteome</keyword>
<organism evidence="2 3">
    <name type="scientific">Anguilla anguilla</name>
    <name type="common">European freshwater eel</name>
    <name type="synonym">Muraena anguilla</name>
    <dbReference type="NCBI Taxonomy" id="7936"/>
    <lineage>
        <taxon>Eukaryota</taxon>
        <taxon>Metazoa</taxon>
        <taxon>Chordata</taxon>
        <taxon>Craniata</taxon>
        <taxon>Vertebrata</taxon>
        <taxon>Euteleostomi</taxon>
        <taxon>Actinopterygii</taxon>
        <taxon>Neopterygii</taxon>
        <taxon>Teleostei</taxon>
        <taxon>Anguilliformes</taxon>
        <taxon>Anguillidae</taxon>
        <taxon>Anguilla</taxon>
    </lineage>
</organism>
<dbReference type="AlphaFoldDB" id="A0A9D3MVP7"/>
<evidence type="ECO:0000313" key="3">
    <source>
        <dbReference type="Proteomes" id="UP001044222"/>
    </source>
</evidence>
<proteinExistence type="predicted"/>
<keyword evidence="1" id="KW-0175">Coiled coil</keyword>
<evidence type="ECO:0000313" key="2">
    <source>
        <dbReference type="EMBL" id="KAG5854185.1"/>
    </source>
</evidence>
<sequence>MVHTSMCCEPVYKKHTSYCWLQHSVRLKLQDWRAKLERVMEERSEHEQRVKQEIQALLLKLFKTEQLHQTQVAVLQNKQEKLAKAASDVLEPKRRM</sequence>
<accession>A0A9D3MVP7</accession>
<name>A0A9D3MVP7_ANGAN</name>
<feature type="non-terminal residue" evidence="2">
    <location>
        <position position="1"/>
    </location>
</feature>
<feature type="coiled-coil region" evidence="1">
    <location>
        <begin position="29"/>
        <end position="56"/>
    </location>
</feature>
<comment type="caution">
    <text evidence="2">The sequence shown here is derived from an EMBL/GenBank/DDBJ whole genome shotgun (WGS) entry which is preliminary data.</text>
</comment>